<reference evidence="3" key="1">
    <citation type="journal article" date="2012" name="Science">
        <title>Fermentation, hydrogen, and sulfur metabolism in multiple uncultivated bacterial phyla.</title>
        <authorList>
            <person name="Wrighton K.C."/>
            <person name="Thomas B.C."/>
            <person name="Sharon I."/>
            <person name="Miller C.S."/>
            <person name="Castelle C.J."/>
            <person name="VerBerkmoes N.C."/>
            <person name="Wilkins M.J."/>
            <person name="Hettich R.L."/>
            <person name="Lipton M.S."/>
            <person name="Williams K.H."/>
            <person name="Long P.E."/>
            <person name="Banfield J.F."/>
        </authorList>
    </citation>
    <scope>NUCLEOTIDE SEQUENCE [LARGE SCALE GENOMIC DNA]</scope>
</reference>
<dbReference type="PROSITE" id="PS51257">
    <property type="entry name" value="PROKAR_LIPOPROTEIN"/>
    <property type="match status" value="1"/>
</dbReference>
<evidence type="ECO:0000256" key="1">
    <source>
        <dbReference type="SAM" id="MobiDB-lite"/>
    </source>
</evidence>
<evidence type="ECO:0008006" key="4">
    <source>
        <dbReference type="Google" id="ProtNLM"/>
    </source>
</evidence>
<organism evidence="3">
    <name type="scientific">uncultured bacterium</name>
    <name type="common">gcode 4</name>
    <dbReference type="NCBI Taxonomy" id="1234023"/>
    <lineage>
        <taxon>Bacteria</taxon>
        <taxon>environmental samples</taxon>
    </lineage>
</organism>
<accession>K1YIY5</accession>
<dbReference type="AlphaFoldDB" id="K1YIY5"/>
<comment type="caution">
    <text evidence="3">The sequence shown here is derived from an EMBL/GenBank/DDBJ whole genome shotgun (WGS) entry which is preliminary data.</text>
</comment>
<feature type="chain" id="PRO_5022927646" description="Lipoprotein" evidence="2">
    <location>
        <begin position="22"/>
        <end position="257"/>
    </location>
</feature>
<name>K1YIY5_9BACT</name>
<feature type="signal peptide" evidence="2">
    <location>
        <begin position="1"/>
        <end position="21"/>
    </location>
</feature>
<gene>
    <name evidence="3" type="ORF">ACD_80C00079G0002</name>
</gene>
<dbReference type="EMBL" id="AMFJ01036086">
    <property type="protein sequence ID" value="EKD25359.1"/>
    <property type="molecule type" value="Genomic_DNA"/>
</dbReference>
<evidence type="ECO:0000313" key="3">
    <source>
        <dbReference type="EMBL" id="EKD25359.1"/>
    </source>
</evidence>
<proteinExistence type="predicted"/>
<feature type="region of interest" description="Disordered" evidence="1">
    <location>
        <begin position="238"/>
        <end position="257"/>
    </location>
</feature>
<sequence length="257" mass="28823">MKKIVVSISMLIVIFGCTASAEVSERSGDVVTLTPNISEKSVSDINQIGMKFCNDGLIAEKLTSQLHMQLQPGKRQEICTVFYSRFTSGTVKIDFWFTEWIQRDDGTVSCSQKTTDNTFLAMMQNNTKNYSFDLSGGAQSIKKFNIAIPTTATGNIYGCISYTLPAGFTKNTGDVFGIVIRKVAPIEIIVTWDVYRLWWRDDMKNVYTTNRAGILKIIIALLALRLITTIIKTAKGSKKEEKHHTTHNTKAEHHIKK</sequence>
<keyword evidence="2" id="KW-0732">Signal</keyword>
<protein>
    <recommendedName>
        <fullName evidence="4">Lipoprotein</fullName>
    </recommendedName>
</protein>
<evidence type="ECO:0000256" key="2">
    <source>
        <dbReference type="SAM" id="SignalP"/>
    </source>
</evidence>